<keyword evidence="5" id="KW-1185">Reference proteome</keyword>
<dbReference type="GO" id="GO:0008270">
    <property type="term" value="F:zinc ion binding"/>
    <property type="evidence" value="ECO:0007669"/>
    <property type="project" value="UniProtKB-KW"/>
</dbReference>
<keyword evidence="1" id="KW-0863">Zinc-finger</keyword>
<dbReference type="InterPro" id="IPR001878">
    <property type="entry name" value="Znf_CCHC"/>
</dbReference>
<dbReference type="PANTHER" id="PTHR33116">
    <property type="entry name" value="REVERSE TRANSCRIPTASE ZINC-BINDING DOMAIN-CONTAINING PROTEIN-RELATED-RELATED"/>
    <property type="match status" value="1"/>
</dbReference>
<feature type="domain" description="CCHC-type" evidence="3">
    <location>
        <begin position="795"/>
        <end position="810"/>
    </location>
</feature>
<evidence type="ECO:0000259" key="3">
    <source>
        <dbReference type="PROSITE" id="PS50158"/>
    </source>
</evidence>
<name>A0A5C6PPF0_9TELE</name>
<evidence type="ECO:0000313" key="5">
    <source>
        <dbReference type="Proteomes" id="UP000324091"/>
    </source>
</evidence>
<gene>
    <name evidence="4" type="ORF">D4764_01G0015470</name>
</gene>
<keyword evidence="1" id="KW-0862">Zinc</keyword>
<dbReference type="Proteomes" id="UP000324091">
    <property type="component" value="Chromosome 1"/>
</dbReference>
<dbReference type="PROSITE" id="PS50158">
    <property type="entry name" value="ZF_CCHC"/>
    <property type="match status" value="1"/>
</dbReference>
<dbReference type="EMBL" id="RHFK02000001">
    <property type="protein sequence ID" value="TWW81732.1"/>
    <property type="molecule type" value="Genomic_DNA"/>
</dbReference>
<organism evidence="4 5">
    <name type="scientific">Takifugu flavidus</name>
    <name type="common">sansaifugu</name>
    <dbReference type="NCBI Taxonomy" id="433684"/>
    <lineage>
        <taxon>Eukaryota</taxon>
        <taxon>Metazoa</taxon>
        <taxon>Chordata</taxon>
        <taxon>Craniata</taxon>
        <taxon>Vertebrata</taxon>
        <taxon>Euteleostomi</taxon>
        <taxon>Actinopterygii</taxon>
        <taxon>Neopterygii</taxon>
        <taxon>Teleostei</taxon>
        <taxon>Neoteleostei</taxon>
        <taxon>Acanthomorphata</taxon>
        <taxon>Eupercaria</taxon>
        <taxon>Tetraodontiformes</taxon>
        <taxon>Tetradontoidea</taxon>
        <taxon>Tetraodontidae</taxon>
        <taxon>Takifugu</taxon>
    </lineage>
</organism>
<evidence type="ECO:0000256" key="1">
    <source>
        <dbReference type="PROSITE-ProRule" id="PRU00047"/>
    </source>
</evidence>
<dbReference type="GO" id="GO:0003676">
    <property type="term" value="F:nucleic acid binding"/>
    <property type="evidence" value="ECO:0007669"/>
    <property type="project" value="InterPro"/>
</dbReference>
<keyword evidence="1" id="KW-0479">Metal-binding</keyword>
<protein>
    <submittedName>
        <fullName evidence="4">Transposon TX1 uncharacterized 82 kDa protein ORF 1</fullName>
    </submittedName>
</protein>
<dbReference type="PANTHER" id="PTHR33116:SF86">
    <property type="entry name" value="REVERSE TRANSCRIPTASE DOMAIN-CONTAINING PROTEIN"/>
    <property type="match status" value="1"/>
</dbReference>
<sequence length="1040" mass="114393">MVSSGTPSLSIRHRVRVQPDSSVPVEEVLLAVGDQVGHANLSYASRMNRGVVVFVKEERLVAELVGRGVTVNRAYLQVSPLAAPSTRVTVSGVPPFITNEALEQELQRFGKFGSGLRTVGLGCRNDKLKHVHSLRRQCFMFLTCPSQTLDVSFRVGGGLSCPVSVQQKTGMRQGCPISGQLYSLAIEPLLNNLRTRLSGLLLPSLPERPQLVVSAYADDINVFVRDQGDVDNLIDSLDLYQEASSAKVNWEKSEALQVGPWAGRDRPRLPGNLSWGRQGLKVLGVFLGTENFEKKNWEGAVEQVCTRLSKWKWLLPQLSYRGRVLIVNNLVASTLWHRLTVLPSPAGLIEGVQKMSVDFFWSGQHWLRSAVLYLPVQEGGQGLVDIASRVTAFRLQTAQRLLYSFGVPWTDMACLLLRKAGRLGYDKQLFLLQSQSVDLTGLTPFYQSVLKVWQVLSFKHKAVTIPGMWIFEEPLFGNNIITSRVLSSTSLRSRLRDAGVMKPGHLLKTPVPDLSDRLNMRSSRLLLQLVREVCASLPEALRVFVLDPSVSELWDDNCEYVFPSLAVCPAVGQWQPEEDDLLSLKSSVSVDFEGVGRKDLYILAVKPGLSGWLASNAMVFGGGSRDLSRLKRRHGVKVGTGSLYTVEEVALAVGEKIGHGSVKSAARMHGAVVLFVDKVEQANRLVETGISVGVRFEAVLPLTQPSTRITLSNVPPFISDEFLARELARFGKIVSPIKKVLSGCKSPLLKHVMSHRRHDVLYMILNNRAEELNVRFHVKVEEFDYMLYASSSALKCFGCGEEGHLVRACPGRAGSVPVGFEGRETAPAWPGAGTGSVPVGPGGRGPAPDRPGPVLGVRADPAGPLRQDQRRVLGEVDRRRQVSEGGEGQVGEGGEGQVGEGGKGQVGEGGEGQVDEGGEGQRKKDFTCLRQWWDHGKVQIRLLCQQRTLNVTRYITRSIEALKTEIVELEQLCESRGDRGCLEALKTKKMALANLLDTKVQGALVRSRIQDIAEMDTPSTFFFGLERKSSTPYYRRKDGS</sequence>
<feature type="compositionally biased region" description="Gly residues" evidence="2">
    <location>
        <begin position="885"/>
        <end position="912"/>
    </location>
</feature>
<dbReference type="AlphaFoldDB" id="A0A5C6PPF0"/>
<comment type="caution">
    <text evidence="4">The sequence shown here is derived from an EMBL/GenBank/DDBJ whole genome shotgun (WGS) entry which is preliminary data.</text>
</comment>
<dbReference type="InterPro" id="IPR000477">
    <property type="entry name" value="RT_dom"/>
</dbReference>
<feature type="region of interest" description="Disordered" evidence="2">
    <location>
        <begin position="824"/>
        <end position="920"/>
    </location>
</feature>
<evidence type="ECO:0000313" key="4">
    <source>
        <dbReference type="EMBL" id="TWW81732.1"/>
    </source>
</evidence>
<dbReference type="SUPFAM" id="SSF57756">
    <property type="entry name" value="Retrovirus zinc finger-like domains"/>
    <property type="match status" value="1"/>
</dbReference>
<accession>A0A5C6PPF0</accession>
<feature type="compositionally biased region" description="Basic and acidic residues" evidence="2">
    <location>
        <begin position="867"/>
        <end position="882"/>
    </location>
</feature>
<dbReference type="Pfam" id="PF00078">
    <property type="entry name" value="RVT_1"/>
    <property type="match status" value="1"/>
</dbReference>
<dbReference type="SMART" id="SM00343">
    <property type="entry name" value="ZnF_C2HC"/>
    <property type="match status" value="1"/>
</dbReference>
<evidence type="ECO:0000256" key="2">
    <source>
        <dbReference type="SAM" id="MobiDB-lite"/>
    </source>
</evidence>
<proteinExistence type="predicted"/>
<dbReference type="InterPro" id="IPR036875">
    <property type="entry name" value="Znf_CCHC_sf"/>
</dbReference>
<reference evidence="4 5" key="1">
    <citation type="submission" date="2019-04" db="EMBL/GenBank/DDBJ databases">
        <title>Chromosome genome assembly for Takifugu flavidus.</title>
        <authorList>
            <person name="Xiao S."/>
        </authorList>
    </citation>
    <scope>NUCLEOTIDE SEQUENCE [LARGE SCALE GENOMIC DNA]</scope>
    <source>
        <strain evidence="4">HTHZ2018</strain>
        <tissue evidence="4">Muscle</tissue>
    </source>
</reference>